<dbReference type="EMBL" id="BSPX01000002">
    <property type="protein sequence ID" value="GLT20912.1"/>
    <property type="molecule type" value="Genomic_DNA"/>
</dbReference>
<accession>A0ABQ6F6P3</accession>
<sequence>MAKPPLPGRAAAFAAIRQHLATHGRSGVMDLRAEHWEHVPVATWYNWVAQAKSAKPTAADLAVARDALRRSLADPAALSQTIAPATMPASESADGLTPGEARRSLNLIGRLEELWQDCLMVRRHAIKHNDAGGEDIKLLKAFCQSVNMRNGIIGNVLAALDKLWNMQKMQDFHDAVIDEVRRESPECAARIVARMARLSAATGVQDDGARV</sequence>
<organism evidence="1 2">
    <name type="scientific">Zoogloea oryzae</name>
    <dbReference type="NCBI Taxonomy" id="310767"/>
    <lineage>
        <taxon>Bacteria</taxon>
        <taxon>Pseudomonadati</taxon>
        <taxon>Pseudomonadota</taxon>
        <taxon>Betaproteobacteria</taxon>
        <taxon>Rhodocyclales</taxon>
        <taxon>Zoogloeaceae</taxon>
        <taxon>Zoogloea</taxon>
    </lineage>
</organism>
<proteinExistence type="predicted"/>
<protein>
    <submittedName>
        <fullName evidence="1">Uncharacterized protein</fullName>
    </submittedName>
</protein>
<gene>
    <name evidence="1" type="ORF">GCM10007933_03640</name>
</gene>
<dbReference type="Proteomes" id="UP001157167">
    <property type="component" value="Unassembled WGS sequence"/>
</dbReference>
<reference evidence="2" key="1">
    <citation type="journal article" date="2019" name="Int. J. Syst. Evol. Microbiol.">
        <title>The Global Catalogue of Microorganisms (GCM) 10K type strain sequencing project: providing services to taxonomists for standard genome sequencing and annotation.</title>
        <authorList>
            <consortium name="The Broad Institute Genomics Platform"/>
            <consortium name="The Broad Institute Genome Sequencing Center for Infectious Disease"/>
            <person name="Wu L."/>
            <person name="Ma J."/>
        </authorList>
    </citation>
    <scope>NUCLEOTIDE SEQUENCE [LARGE SCALE GENOMIC DNA]</scope>
    <source>
        <strain evidence="2">NBRC 102407</strain>
    </source>
</reference>
<name>A0ABQ6F6P3_9RHOO</name>
<comment type="caution">
    <text evidence="1">The sequence shown here is derived from an EMBL/GenBank/DDBJ whole genome shotgun (WGS) entry which is preliminary data.</text>
</comment>
<evidence type="ECO:0000313" key="2">
    <source>
        <dbReference type="Proteomes" id="UP001157167"/>
    </source>
</evidence>
<keyword evidence="2" id="KW-1185">Reference proteome</keyword>
<evidence type="ECO:0000313" key="1">
    <source>
        <dbReference type="EMBL" id="GLT20912.1"/>
    </source>
</evidence>